<name>A0A915KP71_ROMCU</name>
<evidence type="ECO:0000313" key="2">
    <source>
        <dbReference type="Proteomes" id="UP000887565"/>
    </source>
</evidence>
<organism evidence="2 3">
    <name type="scientific">Romanomermis culicivorax</name>
    <name type="common">Nematode worm</name>
    <dbReference type="NCBI Taxonomy" id="13658"/>
    <lineage>
        <taxon>Eukaryota</taxon>
        <taxon>Metazoa</taxon>
        <taxon>Ecdysozoa</taxon>
        <taxon>Nematoda</taxon>
        <taxon>Enoplea</taxon>
        <taxon>Dorylaimia</taxon>
        <taxon>Mermithida</taxon>
        <taxon>Mermithoidea</taxon>
        <taxon>Mermithidae</taxon>
        <taxon>Romanomermis</taxon>
    </lineage>
</organism>
<reference evidence="3" key="1">
    <citation type="submission" date="2022-11" db="UniProtKB">
        <authorList>
            <consortium name="WormBaseParasite"/>
        </authorList>
    </citation>
    <scope>IDENTIFICATION</scope>
</reference>
<sequence length="95" mass="10717">MAGQTSSQTSVTPQPKITTKKTAAPAKQTPPACQLDSHQSHHESHHHDDRHRKETKQSPRKDTTSCDSHQQKRRDDALLHCTQSEQTRQVHSTGF</sequence>
<feature type="region of interest" description="Disordered" evidence="1">
    <location>
        <begin position="1"/>
        <end position="95"/>
    </location>
</feature>
<accession>A0A915KP71</accession>
<feature type="compositionally biased region" description="Polar residues" evidence="1">
    <location>
        <begin position="81"/>
        <end position="95"/>
    </location>
</feature>
<feature type="compositionally biased region" description="Basic and acidic residues" evidence="1">
    <location>
        <begin position="38"/>
        <end position="78"/>
    </location>
</feature>
<feature type="compositionally biased region" description="Polar residues" evidence="1">
    <location>
        <begin position="1"/>
        <end position="11"/>
    </location>
</feature>
<evidence type="ECO:0000313" key="3">
    <source>
        <dbReference type="WBParaSite" id="nRc.2.0.1.t40586-RA"/>
    </source>
</evidence>
<feature type="compositionally biased region" description="Low complexity" evidence="1">
    <location>
        <begin position="12"/>
        <end position="32"/>
    </location>
</feature>
<evidence type="ECO:0000256" key="1">
    <source>
        <dbReference type="SAM" id="MobiDB-lite"/>
    </source>
</evidence>
<protein>
    <submittedName>
        <fullName evidence="3">Uncharacterized protein</fullName>
    </submittedName>
</protein>
<keyword evidence="2" id="KW-1185">Reference proteome</keyword>
<dbReference type="AlphaFoldDB" id="A0A915KP71"/>
<dbReference type="WBParaSite" id="nRc.2.0.1.t40586-RA">
    <property type="protein sequence ID" value="nRc.2.0.1.t40586-RA"/>
    <property type="gene ID" value="nRc.2.0.1.g40586"/>
</dbReference>
<dbReference type="Proteomes" id="UP000887565">
    <property type="component" value="Unplaced"/>
</dbReference>
<proteinExistence type="predicted"/>